<dbReference type="SUPFAM" id="SSF53335">
    <property type="entry name" value="S-adenosyl-L-methionine-dependent methyltransferases"/>
    <property type="match status" value="1"/>
</dbReference>
<feature type="active site" description="Nucleophile" evidence="5">
    <location>
        <position position="451"/>
    </location>
</feature>
<keyword evidence="1 5" id="KW-0489">Methyltransferase</keyword>
<keyword evidence="3 5" id="KW-0949">S-adenosyl-L-methionine</keyword>
<dbReference type="InterPro" id="IPR048889">
    <property type="entry name" value="NSUN5_RCM1_N"/>
</dbReference>
<dbReference type="PROSITE" id="PS51686">
    <property type="entry name" value="SAM_MT_RSMB_NOP"/>
    <property type="match status" value="1"/>
</dbReference>
<dbReference type="Gene3D" id="3.30.70.1170">
    <property type="entry name" value="Sun protein, domain 3"/>
    <property type="match status" value="1"/>
</dbReference>
<dbReference type="PANTHER" id="PTHR22807:SF4">
    <property type="entry name" value="28S RRNA (CYTOSINE-C(5))-METHYLTRANSFERASE"/>
    <property type="match status" value="1"/>
</dbReference>
<sequence length="602" mass="65923">MSLYYETAPYLSSSGNSASLKFRLFESTNEQNKSSPKQIYALAIEAASWSPVLAEVIESSQLFDLERKVGYIVQYSFPKLALLLTHDLLLTKRGISAPASHVLRQAVERHKARLNAEFVKARLRRGCSTNDQLRETLKREAEHPMTADGTSVNDGLNSGASFHPRWVRVNTCKTAMKVQLDTTFKDFAQVQGLQDLASSTTKAFHIDKHIPNLIALAPSTEITKSPAYASGLLILQDKASCFPAYLLDPSPAHGDIVDACAAPGNKTTHLAAILQEKPQSQQASNKTCTIHACERDTTRAAVLQNMTILASGPHQSIKIHAGQDFLHINPHISPWNTVTSLLLDPSCSGSGIIGRDDDSSPPLKVTLPRRHANAIPAPTASKGKKRKRKPDISAPPALSIPLTPSPKPLPPTQPILKDLTTRLASLQSFQLRLVLHAFTFPLAQRIVYSTCSIHARENEHVVVKALGSEVARKKGWRVLKREEQIEGMKTWGIRGLEGAARDVVDELLAAKEKGLGFDVEEIAEACIRCEKRTREATQGFFVAGFVREEGFGGIGGEVQGAPEDGDRGHQGPSSSTVEMDEAAEEKEEEEQEEEEEWEGFGE</sequence>
<feature type="compositionally biased region" description="Acidic residues" evidence="6">
    <location>
        <begin position="578"/>
        <end position="602"/>
    </location>
</feature>
<reference evidence="8" key="1">
    <citation type="journal article" date="2023" name="Genome Biol. Evol.">
        <title>First Whole Genome Sequence and Flow Cytometry Genome Size Data for the Lichen-Forming Fungus Ramalina farinacea (Ascomycota).</title>
        <authorList>
            <person name="Llewellyn T."/>
            <person name="Mian S."/>
            <person name="Hill R."/>
            <person name="Leitch I.J."/>
            <person name="Gaya E."/>
        </authorList>
    </citation>
    <scope>NUCLEOTIDE SEQUENCE</scope>
    <source>
        <strain evidence="8">LIQ254RAFAR</strain>
    </source>
</reference>
<evidence type="ECO:0000256" key="5">
    <source>
        <dbReference type="PROSITE-ProRule" id="PRU01023"/>
    </source>
</evidence>
<comment type="caution">
    <text evidence="5">Lacks conserved residue(s) required for the propagation of feature annotation.</text>
</comment>
<keyword evidence="2 5" id="KW-0808">Transferase</keyword>
<evidence type="ECO:0000256" key="2">
    <source>
        <dbReference type="ARBA" id="ARBA00022679"/>
    </source>
</evidence>
<evidence type="ECO:0000313" key="8">
    <source>
        <dbReference type="EMBL" id="MDI1487638.1"/>
    </source>
</evidence>
<dbReference type="GO" id="GO:0003723">
    <property type="term" value="F:RNA binding"/>
    <property type="evidence" value="ECO:0007669"/>
    <property type="project" value="UniProtKB-UniRule"/>
</dbReference>
<dbReference type="GO" id="GO:0008173">
    <property type="term" value="F:RNA methyltransferase activity"/>
    <property type="evidence" value="ECO:0007669"/>
    <property type="project" value="InterPro"/>
</dbReference>
<protein>
    <recommendedName>
        <fullName evidence="7">SAM-dependent MTase RsmB/NOP-type domain-containing protein</fullName>
    </recommendedName>
</protein>
<dbReference type="InterPro" id="IPR049560">
    <property type="entry name" value="MeTrfase_RsmB-F_NOP2_cat"/>
</dbReference>
<dbReference type="InterPro" id="IPR001678">
    <property type="entry name" value="MeTrfase_RsmB-F_NOP2_dom"/>
</dbReference>
<feature type="region of interest" description="Disordered" evidence="6">
    <location>
        <begin position="553"/>
        <end position="602"/>
    </location>
</feature>
<feature type="domain" description="SAM-dependent MTase RsmB/NOP-type" evidence="7">
    <location>
        <begin position="155"/>
        <end position="548"/>
    </location>
</feature>
<dbReference type="InterPro" id="IPR029063">
    <property type="entry name" value="SAM-dependent_MTases_sf"/>
</dbReference>
<dbReference type="InterPro" id="IPR023267">
    <property type="entry name" value="RCMT"/>
</dbReference>
<dbReference type="PANTHER" id="PTHR22807">
    <property type="entry name" value="NOP2 YEAST -RELATED NOL1/NOP2/FMU SUN DOMAIN-CONTAINING"/>
    <property type="match status" value="1"/>
</dbReference>
<keyword evidence="9" id="KW-1185">Reference proteome</keyword>
<evidence type="ECO:0000259" key="7">
    <source>
        <dbReference type="PROSITE" id="PS51686"/>
    </source>
</evidence>
<name>A0AA43TTJ2_9LECA</name>
<evidence type="ECO:0000256" key="4">
    <source>
        <dbReference type="ARBA" id="ARBA00022884"/>
    </source>
</evidence>
<feature type="region of interest" description="Disordered" evidence="6">
    <location>
        <begin position="352"/>
        <end position="414"/>
    </location>
</feature>
<dbReference type="PRINTS" id="PR02008">
    <property type="entry name" value="RCMTFAMILY"/>
</dbReference>
<proteinExistence type="inferred from homology"/>
<feature type="binding site" evidence="5">
    <location>
        <position position="294"/>
    </location>
    <ligand>
        <name>S-adenosyl-L-methionine</name>
        <dbReference type="ChEBI" id="CHEBI:59789"/>
    </ligand>
</feature>
<dbReference type="Proteomes" id="UP001161017">
    <property type="component" value="Unassembled WGS sequence"/>
</dbReference>
<dbReference type="InterPro" id="IPR049561">
    <property type="entry name" value="NSUN5_7_fdxn-like"/>
</dbReference>
<evidence type="ECO:0000256" key="6">
    <source>
        <dbReference type="SAM" id="MobiDB-lite"/>
    </source>
</evidence>
<organism evidence="8 9">
    <name type="scientific">Ramalina farinacea</name>
    <dbReference type="NCBI Taxonomy" id="258253"/>
    <lineage>
        <taxon>Eukaryota</taxon>
        <taxon>Fungi</taxon>
        <taxon>Dikarya</taxon>
        <taxon>Ascomycota</taxon>
        <taxon>Pezizomycotina</taxon>
        <taxon>Lecanoromycetes</taxon>
        <taxon>OSLEUM clade</taxon>
        <taxon>Lecanoromycetidae</taxon>
        <taxon>Lecanorales</taxon>
        <taxon>Lecanorineae</taxon>
        <taxon>Ramalinaceae</taxon>
        <taxon>Ramalina</taxon>
    </lineage>
</organism>
<dbReference type="EMBL" id="JAPUFD010000006">
    <property type="protein sequence ID" value="MDI1487638.1"/>
    <property type="molecule type" value="Genomic_DNA"/>
</dbReference>
<feature type="binding site" evidence="5">
    <location>
        <position position="344"/>
    </location>
    <ligand>
        <name>S-adenosyl-L-methionine</name>
        <dbReference type="ChEBI" id="CHEBI:59789"/>
    </ligand>
</feature>
<gene>
    <name evidence="8" type="ORF">OHK93_006908</name>
</gene>
<dbReference type="Pfam" id="PF01189">
    <property type="entry name" value="Methyltr_RsmB-F"/>
    <property type="match status" value="1"/>
</dbReference>
<accession>A0AA43TTJ2</accession>
<dbReference type="Pfam" id="PF21153">
    <property type="entry name" value="NSUN5_N"/>
    <property type="match status" value="1"/>
</dbReference>
<dbReference type="Pfam" id="PF21148">
    <property type="entry name" value="NSUN5_fdxn-like"/>
    <property type="match status" value="1"/>
</dbReference>
<feature type="compositionally biased region" description="Pro residues" evidence="6">
    <location>
        <begin position="403"/>
        <end position="413"/>
    </location>
</feature>
<keyword evidence="4 5" id="KW-0694">RNA-binding</keyword>
<evidence type="ECO:0000256" key="1">
    <source>
        <dbReference type="ARBA" id="ARBA00022603"/>
    </source>
</evidence>
<comment type="caution">
    <text evidence="8">The sequence shown here is derived from an EMBL/GenBank/DDBJ whole genome shotgun (WGS) entry which is preliminary data.</text>
</comment>
<comment type="similarity">
    <text evidence="5">Belongs to the class I-like SAM-binding methyltransferase superfamily. RsmB/NOP family.</text>
</comment>
<evidence type="ECO:0000256" key="3">
    <source>
        <dbReference type="ARBA" id="ARBA00022691"/>
    </source>
</evidence>
<evidence type="ECO:0000313" key="9">
    <source>
        <dbReference type="Proteomes" id="UP001161017"/>
    </source>
</evidence>
<dbReference type="Gene3D" id="3.40.50.150">
    <property type="entry name" value="Vaccinia Virus protein VP39"/>
    <property type="match status" value="1"/>
</dbReference>
<dbReference type="FunFam" id="3.30.70.1170:FF:000006">
    <property type="entry name" value="NOL1/NOP2/Sun domain family protein"/>
    <property type="match status" value="1"/>
</dbReference>
<dbReference type="AlphaFoldDB" id="A0AA43TTJ2"/>
<feature type="binding site" evidence="5">
    <location>
        <begin position="260"/>
        <end position="266"/>
    </location>
    <ligand>
        <name>S-adenosyl-L-methionine</name>
        <dbReference type="ChEBI" id="CHEBI:59789"/>
    </ligand>
</feature>
<dbReference type="GO" id="GO:0070475">
    <property type="term" value="P:rRNA base methylation"/>
    <property type="evidence" value="ECO:0007669"/>
    <property type="project" value="TreeGrafter"/>
</dbReference>
<dbReference type="GO" id="GO:0005730">
    <property type="term" value="C:nucleolus"/>
    <property type="evidence" value="ECO:0007669"/>
    <property type="project" value="TreeGrafter"/>
</dbReference>